<dbReference type="AlphaFoldDB" id="A0A6C0KIH3"/>
<evidence type="ECO:0000313" key="2">
    <source>
        <dbReference type="EMBL" id="QHU16961.1"/>
    </source>
</evidence>
<feature type="region of interest" description="Disordered" evidence="1">
    <location>
        <begin position="1"/>
        <end position="32"/>
    </location>
</feature>
<dbReference type="EMBL" id="MN740893">
    <property type="protein sequence ID" value="QHU16961.1"/>
    <property type="molecule type" value="Genomic_DNA"/>
</dbReference>
<name>A0A6C0KIH3_9ZZZZ</name>
<evidence type="ECO:0000256" key="1">
    <source>
        <dbReference type="SAM" id="MobiDB-lite"/>
    </source>
</evidence>
<reference evidence="2" key="1">
    <citation type="journal article" date="2020" name="Nature">
        <title>Giant virus diversity and host interactions through global metagenomics.</title>
        <authorList>
            <person name="Schulz F."/>
            <person name="Roux S."/>
            <person name="Paez-Espino D."/>
            <person name="Jungbluth S."/>
            <person name="Walsh D.A."/>
            <person name="Denef V.J."/>
            <person name="McMahon K.D."/>
            <person name="Konstantinidis K.T."/>
            <person name="Eloe-Fadrosh E.A."/>
            <person name="Kyrpides N.C."/>
            <person name="Woyke T."/>
        </authorList>
    </citation>
    <scope>NUCLEOTIDE SEQUENCE</scope>
    <source>
        <strain evidence="2">GVMAG-S-3300012000-53</strain>
    </source>
</reference>
<proteinExistence type="predicted"/>
<accession>A0A6C0KIH3</accession>
<sequence>MPLYNAAKRARNATSISNQNQGGGSKKAGFPQQVGRSSAVSVAFHMTNPVCGHCCKLSNMNATVFPLARFSRPIGTAPGANRAKFL</sequence>
<protein>
    <submittedName>
        <fullName evidence="2">Uncharacterized protein</fullName>
    </submittedName>
</protein>
<organism evidence="2">
    <name type="scientific">viral metagenome</name>
    <dbReference type="NCBI Taxonomy" id="1070528"/>
    <lineage>
        <taxon>unclassified sequences</taxon>
        <taxon>metagenomes</taxon>
        <taxon>organismal metagenomes</taxon>
    </lineage>
</organism>